<dbReference type="Gene3D" id="3.40.50.1820">
    <property type="entry name" value="alpha/beta hydrolase"/>
    <property type="match status" value="1"/>
</dbReference>
<dbReference type="AlphaFoldDB" id="A0A235EGI4"/>
<proteinExistence type="predicted"/>
<sequence>MGAALSFSPPDAPLLADLERSAVRQEVSLAGSTLQMTWRRWGEGRPVVLLHGGHGNWRHWARNVEVLATRHTVWVPDLPGYGDSSLPADHTLEAMVALVGHSLDRLVGPDTPVGVAGFSFGGLVAAGLSVERGAISRLALLGPAGHGSKRRPKGELRNWKPALEREDWVEFDAAMRHNLMMHMLHNVNSLDTTALAIHTQSCLQTRFHSKRISRSSQLPQLLERYTGPVLLAWGEHDVTAHPHSTASMLMQRRGPCTSVVVPRSGHWVQYEAASDVNSLLLNWFDQKFSPCQET</sequence>
<evidence type="ECO:0000313" key="2">
    <source>
        <dbReference type="EMBL" id="OYD48134.1"/>
    </source>
</evidence>
<dbReference type="Proteomes" id="UP000215441">
    <property type="component" value="Unassembled WGS sequence"/>
</dbReference>
<evidence type="ECO:0000259" key="1">
    <source>
        <dbReference type="Pfam" id="PF12697"/>
    </source>
</evidence>
<protein>
    <recommendedName>
        <fullName evidence="1">AB hydrolase-1 domain-containing protein</fullName>
    </recommendedName>
</protein>
<dbReference type="PANTHER" id="PTHR46438:SF11">
    <property type="entry name" value="LIPASE-RELATED"/>
    <property type="match status" value="1"/>
</dbReference>
<dbReference type="EMBL" id="NOIG01000013">
    <property type="protein sequence ID" value="OYD48134.1"/>
    <property type="molecule type" value="Genomic_DNA"/>
</dbReference>
<name>A0A235EGI4_9BURK</name>
<feature type="domain" description="AB hydrolase-1" evidence="1">
    <location>
        <begin position="47"/>
        <end position="276"/>
    </location>
</feature>
<accession>A0A235EGI4</accession>
<dbReference type="Pfam" id="PF12697">
    <property type="entry name" value="Abhydrolase_6"/>
    <property type="match status" value="1"/>
</dbReference>
<reference evidence="2 3" key="1">
    <citation type="submission" date="2017-07" db="EMBL/GenBank/DDBJ databases">
        <title>Acidovorax KNDSW TSA 6 genome sequence and assembly.</title>
        <authorList>
            <person name="Mayilraj S."/>
        </authorList>
    </citation>
    <scope>NUCLEOTIDE SEQUENCE [LARGE SCALE GENOMIC DNA]</scope>
    <source>
        <strain evidence="2 3">KNDSW-TSA6</strain>
    </source>
</reference>
<dbReference type="SUPFAM" id="SSF53474">
    <property type="entry name" value="alpha/beta-Hydrolases"/>
    <property type="match status" value="1"/>
</dbReference>
<gene>
    <name evidence="2" type="ORF">CBY09_21580</name>
</gene>
<keyword evidence="3" id="KW-1185">Reference proteome</keyword>
<dbReference type="PANTHER" id="PTHR46438">
    <property type="entry name" value="ALPHA/BETA-HYDROLASES SUPERFAMILY PROTEIN"/>
    <property type="match status" value="1"/>
</dbReference>
<dbReference type="OrthoDB" id="8562572at2"/>
<comment type="caution">
    <text evidence="2">The sequence shown here is derived from an EMBL/GenBank/DDBJ whole genome shotgun (WGS) entry which is preliminary data.</text>
</comment>
<evidence type="ECO:0000313" key="3">
    <source>
        <dbReference type="Proteomes" id="UP000215441"/>
    </source>
</evidence>
<dbReference type="InterPro" id="IPR029058">
    <property type="entry name" value="AB_hydrolase_fold"/>
</dbReference>
<dbReference type="InterPro" id="IPR000073">
    <property type="entry name" value="AB_hydrolase_1"/>
</dbReference>
<organism evidence="2 3">
    <name type="scientific">Acidovorax kalamii</name>
    <dbReference type="NCBI Taxonomy" id="2004485"/>
    <lineage>
        <taxon>Bacteria</taxon>
        <taxon>Pseudomonadati</taxon>
        <taxon>Pseudomonadota</taxon>
        <taxon>Betaproteobacteria</taxon>
        <taxon>Burkholderiales</taxon>
        <taxon>Comamonadaceae</taxon>
        <taxon>Acidovorax</taxon>
    </lineage>
</organism>